<proteinExistence type="predicted"/>
<sequence length="176" mass="20897">MKRMTLSEYLAVPENYRGVWTTERWDIPDWENLRKSHMGKRTLMVYDRGTCLLVEGLSLEIVDDSSWKKPEEIKKEIREKYQEYRTEKGHEPHFLECAIRWNDTLETLETRIAMNMDSDTEMDDEIFFYCDTLDSLLSLADKSGEDFVIAGCFGFGEYEELYRQNKKRGCIKYIAI</sequence>
<accession>A0A174U664</accession>
<evidence type="ECO:0000313" key="1">
    <source>
        <dbReference type="EMBL" id="CUQ16826.1"/>
    </source>
</evidence>
<reference evidence="1 2" key="1">
    <citation type="submission" date="2015-09" db="EMBL/GenBank/DDBJ databases">
        <authorList>
            <consortium name="Pathogen Informatics"/>
        </authorList>
    </citation>
    <scope>NUCLEOTIDE SEQUENCE [LARGE SCALE GENOMIC DNA]</scope>
    <source>
        <strain evidence="1 2">2789STDY5834942</strain>
    </source>
</reference>
<dbReference type="Proteomes" id="UP000095788">
    <property type="component" value="Unassembled WGS sequence"/>
</dbReference>
<gene>
    <name evidence="1" type="ORF">ERS852554_03215</name>
</gene>
<dbReference type="AlphaFoldDB" id="A0A174U664"/>
<organism evidence="1 2">
    <name type="scientific">Bacteroides uniformis</name>
    <dbReference type="NCBI Taxonomy" id="820"/>
    <lineage>
        <taxon>Bacteria</taxon>
        <taxon>Pseudomonadati</taxon>
        <taxon>Bacteroidota</taxon>
        <taxon>Bacteroidia</taxon>
        <taxon>Bacteroidales</taxon>
        <taxon>Bacteroidaceae</taxon>
        <taxon>Bacteroides</taxon>
    </lineage>
</organism>
<evidence type="ECO:0000313" key="2">
    <source>
        <dbReference type="Proteomes" id="UP000095788"/>
    </source>
</evidence>
<dbReference type="EMBL" id="CZBF01000006">
    <property type="protein sequence ID" value="CUQ16826.1"/>
    <property type="molecule type" value="Genomic_DNA"/>
</dbReference>
<name>A0A174U664_BACUN</name>
<protein>
    <submittedName>
        <fullName evidence="1">Uncharacterized protein</fullName>
    </submittedName>
</protein>
<dbReference type="RefSeq" id="WP_057281976.1">
    <property type="nucleotide sequence ID" value="NZ_CZBF01000006.1"/>
</dbReference>